<proteinExistence type="predicted"/>
<gene>
    <name evidence="2" type="ORF">DSTB1V02_LOCUS13629</name>
</gene>
<reference evidence="2" key="1">
    <citation type="submission" date="2020-11" db="EMBL/GenBank/DDBJ databases">
        <authorList>
            <person name="Tran Van P."/>
        </authorList>
    </citation>
    <scope>NUCLEOTIDE SEQUENCE</scope>
</reference>
<dbReference type="EMBL" id="CAJPEV010006962">
    <property type="protein sequence ID" value="CAG0904492.1"/>
    <property type="molecule type" value="Genomic_DNA"/>
</dbReference>
<dbReference type="Proteomes" id="UP000677054">
    <property type="component" value="Unassembled WGS sequence"/>
</dbReference>
<name>A0A7R9FT50_9CRUS</name>
<accession>A0A7R9FT50</accession>
<feature type="region of interest" description="Disordered" evidence="1">
    <location>
        <begin position="175"/>
        <end position="198"/>
    </location>
</feature>
<dbReference type="EMBL" id="LR906479">
    <property type="protein sequence ID" value="CAD7253883.1"/>
    <property type="molecule type" value="Genomic_DNA"/>
</dbReference>
<keyword evidence="3" id="KW-1185">Reference proteome</keyword>
<organism evidence="2">
    <name type="scientific">Darwinula stevensoni</name>
    <dbReference type="NCBI Taxonomy" id="69355"/>
    <lineage>
        <taxon>Eukaryota</taxon>
        <taxon>Metazoa</taxon>
        <taxon>Ecdysozoa</taxon>
        <taxon>Arthropoda</taxon>
        <taxon>Crustacea</taxon>
        <taxon>Oligostraca</taxon>
        <taxon>Ostracoda</taxon>
        <taxon>Podocopa</taxon>
        <taxon>Podocopida</taxon>
        <taxon>Darwinulocopina</taxon>
        <taxon>Darwinuloidea</taxon>
        <taxon>Darwinulidae</taxon>
        <taxon>Darwinula</taxon>
    </lineage>
</organism>
<evidence type="ECO:0000256" key="1">
    <source>
        <dbReference type="SAM" id="MobiDB-lite"/>
    </source>
</evidence>
<evidence type="ECO:0000313" key="2">
    <source>
        <dbReference type="EMBL" id="CAD7253883.1"/>
    </source>
</evidence>
<feature type="compositionally biased region" description="Polar residues" evidence="1">
    <location>
        <begin position="178"/>
        <end position="189"/>
    </location>
</feature>
<evidence type="ECO:0000313" key="3">
    <source>
        <dbReference type="Proteomes" id="UP000677054"/>
    </source>
</evidence>
<dbReference type="AlphaFoldDB" id="A0A7R9FT50"/>
<sequence>MRLKGPLKTFKMYERDLRSLKTMIIDGSIPIDADLFLSKLVRKDLITEVQEIELNARRTRRAKIDGAFNILFKRDPLPTCITLQEILKEIHGDGIQHQVLIEPLGINIQKSSQHDDPPFKAGLIQRGRSSSLREFQSEREMTTEVKALTIAKQAMKNHDHYTGYKQRTAGLPLRDTKTSQNQHESSSSIPYWLSRRPG</sequence>
<protein>
    <submittedName>
        <fullName evidence="2">Uncharacterized protein</fullName>
    </submittedName>
</protein>